<dbReference type="EMBL" id="PISJ01000005">
    <property type="protein sequence ID" value="PKF35493.1"/>
    <property type="molecule type" value="Genomic_DNA"/>
</dbReference>
<organism evidence="1 2">
    <name type="scientific">Acinetobacter proteolyticus</name>
    <dbReference type="NCBI Taxonomy" id="1776741"/>
    <lineage>
        <taxon>Bacteria</taxon>
        <taxon>Pseudomonadati</taxon>
        <taxon>Pseudomonadota</taxon>
        <taxon>Gammaproteobacteria</taxon>
        <taxon>Moraxellales</taxon>
        <taxon>Moraxellaceae</taxon>
        <taxon>Acinetobacter</taxon>
    </lineage>
</organism>
<reference evidence="1 2" key="1">
    <citation type="submission" date="2017-12" db="EMBL/GenBank/DDBJ databases">
        <title>Draft Genome sequences of multiple microbial strains isolated from spacecraft associated surfaces.</title>
        <authorList>
            <person name="Seuylemezian A."/>
            <person name="Vaishampayan P."/>
            <person name="Venkateswaran K."/>
        </authorList>
    </citation>
    <scope>NUCLEOTIDE SEQUENCE [LARGE SCALE GENOMIC DNA]</scope>
    <source>
        <strain evidence="1 2">2P01AA</strain>
    </source>
</reference>
<comment type="caution">
    <text evidence="1">The sequence shown here is derived from an EMBL/GenBank/DDBJ whole genome shotgun (WGS) entry which is preliminary data.</text>
</comment>
<protein>
    <submittedName>
        <fullName evidence="1">Uncharacterized protein</fullName>
    </submittedName>
</protein>
<name>A0A2N0WI87_9GAMM</name>
<sequence length="142" mass="16263">MCIDKKEEIASFKLKGPCKDCPFRKDLPEDYQGWLGEQRAQGIAFDTFRMGHSFPCHKTTNLGAEDYDDYDEFGEEKSEYIYDEQTSQCAGAAIMQIKTGNTSAYMQIAERLGFTKEVEAIKNLDLDSPVFDSIEDFIKFHE</sequence>
<gene>
    <name evidence="1" type="ORF">CW311_04175</name>
</gene>
<accession>A0A2N0WI87</accession>
<dbReference type="RefSeq" id="WP_101235714.1">
    <property type="nucleotide sequence ID" value="NZ_PISJ01000005.1"/>
</dbReference>
<proteinExistence type="predicted"/>
<evidence type="ECO:0000313" key="1">
    <source>
        <dbReference type="EMBL" id="PKF35493.1"/>
    </source>
</evidence>
<dbReference type="Proteomes" id="UP000233553">
    <property type="component" value="Unassembled WGS sequence"/>
</dbReference>
<evidence type="ECO:0000313" key="2">
    <source>
        <dbReference type="Proteomes" id="UP000233553"/>
    </source>
</evidence>
<dbReference type="AlphaFoldDB" id="A0A2N0WI87"/>